<feature type="signal peptide" evidence="1">
    <location>
        <begin position="1"/>
        <end position="20"/>
    </location>
</feature>
<reference evidence="4 5" key="1">
    <citation type="submission" date="2020-08" db="EMBL/GenBank/DDBJ databases">
        <title>Sequencing the genomes of 1000 actinobacteria strains.</title>
        <authorList>
            <person name="Klenk H.-P."/>
        </authorList>
    </citation>
    <scope>NUCLEOTIDE SEQUENCE [LARGE SCALE GENOMIC DNA]</scope>
    <source>
        <strain evidence="4 5">DSM 45267</strain>
    </source>
</reference>
<comment type="caution">
    <text evidence="4">The sequence shown here is derived from an EMBL/GenBank/DDBJ whole genome shotgun (WGS) entry which is preliminary data.</text>
</comment>
<evidence type="ECO:0000256" key="1">
    <source>
        <dbReference type="SAM" id="SignalP"/>
    </source>
</evidence>
<accession>A0A839XUX2</accession>
<dbReference type="PANTHER" id="PTHR33371:SF17">
    <property type="entry name" value="MCE-FAMILY PROTEIN MCE1B"/>
    <property type="match status" value="1"/>
</dbReference>
<keyword evidence="5" id="KW-1185">Reference proteome</keyword>
<dbReference type="Proteomes" id="UP000564573">
    <property type="component" value="Unassembled WGS sequence"/>
</dbReference>
<dbReference type="PANTHER" id="PTHR33371">
    <property type="entry name" value="INTERMEMBRANE PHOSPHOLIPID TRANSPORT SYSTEM BINDING PROTEIN MLAD-RELATED"/>
    <property type="match status" value="1"/>
</dbReference>
<dbReference type="RefSeq" id="WP_183785882.1">
    <property type="nucleotide sequence ID" value="NZ_JACIBS010000002.1"/>
</dbReference>
<feature type="domain" description="Mce/MlaD" evidence="2">
    <location>
        <begin position="36"/>
        <end position="111"/>
    </location>
</feature>
<dbReference type="GO" id="GO:0005576">
    <property type="term" value="C:extracellular region"/>
    <property type="evidence" value="ECO:0007669"/>
    <property type="project" value="TreeGrafter"/>
</dbReference>
<dbReference type="EMBL" id="JACIBS010000002">
    <property type="protein sequence ID" value="MBB3664848.1"/>
    <property type="molecule type" value="Genomic_DNA"/>
</dbReference>
<evidence type="ECO:0000259" key="3">
    <source>
        <dbReference type="Pfam" id="PF11887"/>
    </source>
</evidence>
<sequence>MRLTPIVTKLTAFVAACALAAVLVVNTLTDPLPGDTRTYHAVFTDAHGLYAGSDVTIAGVRVGTVRDLRLDRGRAHVTFEVSTDQRVPAGVHAAIHYADLLGSRHLALAAGPIGDAAAREGAADDEQLQPGATIPVSRTRPPLDLTALFNGFKPLFEAVEPGEVNRLARTIVAVFQGEGPAVESLLSNVVSLTSTVNDKEQVLDRLLRNLTSVLDTMNGHTEQFTALVGGLKRLTSYAAQHRGDIATALDSGTKLAGSLNTLLAGITPNLSEDITALKTVSSSLVDNTGRFDTLMAEAPDLLDTVGRATDYGSWVNVYVCNLRVDVTGDAPVNLSPGPHSEVCR</sequence>
<feature type="domain" description="Mammalian cell entry C-terminal" evidence="3">
    <location>
        <begin position="126"/>
        <end position="323"/>
    </location>
</feature>
<proteinExistence type="predicted"/>
<organism evidence="4 5">
    <name type="scientific">Prauserella sediminis</name>
    <dbReference type="NCBI Taxonomy" id="577680"/>
    <lineage>
        <taxon>Bacteria</taxon>
        <taxon>Bacillati</taxon>
        <taxon>Actinomycetota</taxon>
        <taxon>Actinomycetes</taxon>
        <taxon>Pseudonocardiales</taxon>
        <taxon>Pseudonocardiaceae</taxon>
        <taxon>Prauserella</taxon>
        <taxon>Prauserella salsuginis group</taxon>
    </lineage>
</organism>
<evidence type="ECO:0000259" key="2">
    <source>
        <dbReference type="Pfam" id="PF02470"/>
    </source>
</evidence>
<evidence type="ECO:0000313" key="4">
    <source>
        <dbReference type="EMBL" id="MBB3664848.1"/>
    </source>
</evidence>
<dbReference type="Pfam" id="PF02470">
    <property type="entry name" value="MlaD"/>
    <property type="match status" value="1"/>
</dbReference>
<dbReference type="GO" id="GO:0051701">
    <property type="term" value="P:biological process involved in interaction with host"/>
    <property type="evidence" value="ECO:0007669"/>
    <property type="project" value="TreeGrafter"/>
</dbReference>
<keyword evidence="1" id="KW-0732">Signal</keyword>
<dbReference type="InterPro" id="IPR052336">
    <property type="entry name" value="MlaD_Phospholipid_Transporter"/>
</dbReference>
<feature type="chain" id="PRO_5033000537" evidence="1">
    <location>
        <begin position="21"/>
        <end position="344"/>
    </location>
</feature>
<dbReference type="NCBIfam" id="TIGR00996">
    <property type="entry name" value="Mtu_fam_mce"/>
    <property type="match status" value="1"/>
</dbReference>
<dbReference type="InterPro" id="IPR003399">
    <property type="entry name" value="Mce/MlaD"/>
</dbReference>
<name>A0A839XUX2_9PSEU</name>
<evidence type="ECO:0000313" key="5">
    <source>
        <dbReference type="Proteomes" id="UP000564573"/>
    </source>
</evidence>
<dbReference type="InterPro" id="IPR005693">
    <property type="entry name" value="Mce"/>
</dbReference>
<dbReference type="InterPro" id="IPR024516">
    <property type="entry name" value="Mce_C"/>
</dbReference>
<dbReference type="AlphaFoldDB" id="A0A839XUX2"/>
<dbReference type="Pfam" id="PF11887">
    <property type="entry name" value="Mce4_CUP1"/>
    <property type="match status" value="1"/>
</dbReference>
<gene>
    <name evidence="4" type="ORF">FB384_003799</name>
</gene>
<protein>
    <submittedName>
        <fullName evidence="4">Phospholipid/cholesterol/gamma-HCH transport system substrate-binding protein</fullName>
    </submittedName>
</protein>